<dbReference type="GO" id="GO:0004534">
    <property type="term" value="F:5'-3' RNA exonuclease activity"/>
    <property type="evidence" value="ECO:0007669"/>
    <property type="project" value="TreeGrafter"/>
</dbReference>
<organism evidence="2 3">
    <name type="scientific">Eiseniibacteriota bacterium</name>
    <dbReference type="NCBI Taxonomy" id="2212470"/>
    <lineage>
        <taxon>Bacteria</taxon>
        <taxon>Candidatus Eiseniibacteriota</taxon>
    </lineage>
</organism>
<dbReference type="EMBL" id="JABFRW010000071">
    <property type="protein sequence ID" value="NOT33760.1"/>
    <property type="molecule type" value="Genomic_DNA"/>
</dbReference>
<dbReference type="Pfam" id="PF02811">
    <property type="entry name" value="PHP"/>
    <property type="match status" value="1"/>
</dbReference>
<dbReference type="InterPro" id="IPR004013">
    <property type="entry name" value="PHP_dom"/>
</dbReference>
<dbReference type="GO" id="GO:0035312">
    <property type="term" value="F:5'-3' DNA exonuclease activity"/>
    <property type="evidence" value="ECO:0007669"/>
    <property type="project" value="TreeGrafter"/>
</dbReference>
<dbReference type="AlphaFoldDB" id="A0A849SQT4"/>
<gene>
    <name evidence="2" type="ORF">HOP12_06265</name>
</gene>
<dbReference type="Gene3D" id="1.10.150.650">
    <property type="match status" value="1"/>
</dbReference>
<dbReference type="SMART" id="SM00481">
    <property type="entry name" value="POLIIIAc"/>
    <property type="match status" value="1"/>
</dbReference>
<protein>
    <submittedName>
        <fullName evidence="2">PHP domain-containing protein</fullName>
    </submittedName>
</protein>
<evidence type="ECO:0000313" key="2">
    <source>
        <dbReference type="EMBL" id="NOT33760.1"/>
    </source>
</evidence>
<dbReference type="PANTHER" id="PTHR42924">
    <property type="entry name" value="EXONUCLEASE"/>
    <property type="match status" value="1"/>
</dbReference>
<feature type="domain" description="Polymerase/histidinol phosphatase N-terminal" evidence="1">
    <location>
        <begin position="14"/>
        <end position="78"/>
    </location>
</feature>
<dbReference type="InterPro" id="IPR052018">
    <property type="entry name" value="PHP_domain"/>
</dbReference>
<evidence type="ECO:0000259" key="1">
    <source>
        <dbReference type="SMART" id="SM00481"/>
    </source>
</evidence>
<dbReference type="SUPFAM" id="SSF89550">
    <property type="entry name" value="PHP domain-like"/>
    <property type="match status" value="1"/>
</dbReference>
<dbReference type="Gene3D" id="3.20.20.140">
    <property type="entry name" value="Metal-dependent hydrolases"/>
    <property type="match status" value="1"/>
</dbReference>
<name>A0A849SQT4_UNCEI</name>
<accession>A0A849SQT4</accession>
<dbReference type="InterPro" id="IPR003141">
    <property type="entry name" value="Pol/His_phosphatase_N"/>
</dbReference>
<evidence type="ECO:0000313" key="3">
    <source>
        <dbReference type="Proteomes" id="UP000580839"/>
    </source>
</evidence>
<proteinExistence type="predicted"/>
<dbReference type="PANTHER" id="PTHR42924:SF3">
    <property type="entry name" value="POLYMERASE_HISTIDINOL PHOSPHATASE N-TERMINAL DOMAIN-CONTAINING PROTEIN"/>
    <property type="match status" value="1"/>
</dbReference>
<comment type="caution">
    <text evidence="2">The sequence shown here is derived from an EMBL/GenBank/DDBJ whole genome shotgun (WGS) entry which is preliminary data.</text>
</comment>
<dbReference type="CDD" id="cd07438">
    <property type="entry name" value="PHP_HisPPase_AMP"/>
    <property type="match status" value="1"/>
</dbReference>
<dbReference type="InterPro" id="IPR016195">
    <property type="entry name" value="Pol/histidinol_Pase-like"/>
</dbReference>
<reference evidence="2 3" key="1">
    <citation type="submission" date="2020-04" db="EMBL/GenBank/DDBJ databases">
        <title>Metagenomic profiling of ammonia- and methane-oxidizing microorganisms in a Dutch drinking water treatment plant.</title>
        <authorList>
            <person name="Poghosyan L."/>
            <person name="Leucker S."/>
        </authorList>
    </citation>
    <scope>NUCLEOTIDE SEQUENCE [LARGE SCALE GENOMIC DNA]</scope>
    <source>
        <strain evidence="2">S-RSF-IL-03</strain>
    </source>
</reference>
<dbReference type="Proteomes" id="UP000580839">
    <property type="component" value="Unassembled WGS sequence"/>
</dbReference>
<sequence>MKPRPPRMTGGRRVDLHAHTFFSDGLLSPEALVERARERRLAALAVTDHDTLEAIPRARVAAGTSLELVPGIELSAHADGTDLHILGYYLDPSHPRLRERLERFQDERRERAVGILRRLEALGLPLDPDDVFDTAGPGVVGRPHVAGAMLRAGHVTSIDEAFQRYLGPHGSAYVQRPSFRPEEAIDLVHESDGVSVLAHPGSALADPVIERLVARGLRGIEIWHPAHGVATVRRYRALARRFRLVETGGSDFHGHARGTDLGSQGVPTAVLDALKQAAGVTG</sequence>